<dbReference type="Proteomes" id="UP000075243">
    <property type="component" value="Chromosome 3"/>
</dbReference>
<dbReference type="STRING" id="3821.A0A151TS07"/>
<dbReference type="EMBL" id="CM003605">
    <property type="protein sequence ID" value="KYP69825.1"/>
    <property type="molecule type" value="Genomic_DNA"/>
</dbReference>
<dbReference type="Gramene" id="C.cajan_08773.t">
    <property type="protein sequence ID" value="C.cajan_08773.t.cds1"/>
    <property type="gene ID" value="C.cajan_08773"/>
</dbReference>
<evidence type="ECO:0000313" key="1">
    <source>
        <dbReference type="EMBL" id="KYP69825.1"/>
    </source>
</evidence>
<dbReference type="InterPro" id="IPR027417">
    <property type="entry name" value="P-loop_NTPase"/>
</dbReference>
<sequence>MLLRNIDPKTSLCNVTRLLCREFFKNMLDVKILTDHNAQKRVFLPKIKHKTTESTRFFFILIRKQFPIKLNFAITINKSQGQTIPNVRI</sequence>
<keyword evidence="2" id="KW-1185">Reference proteome</keyword>
<dbReference type="AlphaFoldDB" id="A0A151TS07"/>
<dbReference type="SUPFAM" id="SSF52540">
    <property type="entry name" value="P-loop containing nucleoside triphosphate hydrolases"/>
    <property type="match status" value="1"/>
</dbReference>
<evidence type="ECO:0008006" key="3">
    <source>
        <dbReference type="Google" id="ProtNLM"/>
    </source>
</evidence>
<protein>
    <recommendedName>
        <fullName evidence="3">ATP-dependent DNA helicase PIF1</fullName>
    </recommendedName>
</protein>
<organism evidence="1 2">
    <name type="scientific">Cajanus cajan</name>
    <name type="common">Pigeon pea</name>
    <name type="synonym">Cajanus indicus</name>
    <dbReference type="NCBI Taxonomy" id="3821"/>
    <lineage>
        <taxon>Eukaryota</taxon>
        <taxon>Viridiplantae</taxon>
        <taxon>Streptophyta</taxon>
        <taxon>Embryophyta</taxon>
        <taxon>Tracheophyta</taxon>
        <taxon>Spermatophyta</taxon>
        <taxon>Magnoliopsida</taxon>
        <taxon>eudicotyledons</taxon>
        <taxon>Gunneridae</taxon>
        <taxon>Pentapetalae</taxon>
        <taxon>rosids</taxon>
        <taxon>fabids</taxon>
        <taxon>Fabales</taxon>
        <taxon>Fabaceae</taxon>
        <taxon>Papilionoideae</taxon>
        <taxon>50 kb inversion clade</taxon>
        <taxon>NPAAA clade</taxon>
        <taxon>indigoferoid/millettioid clade</taxon>
        <taxon>Phaseoleae</taxon>
        <taxon>Cajanus</taxon>
    </lineage>
</organism>
<reference evidence="1 2" key="1">
    <citation type="journal article" date="2012" name="Nat. Biotechnol.">
        <title>Draft genome sequence of pigeonpea (Cajanus cajan), an orphan legume crop of resource-poor farmers.</title>
        <authorList>
            <person name="Varshney R.K."/>
            <person name="Chen W."/>
            <person name="Li Y."/>
            <person name="Bharti A.K."/>
            <person name="Saxena R.K."/>
            <person name="Schlueter J.A."/>
            <person name="Donoghue M.T."/>
            <person name="Azam S."/>
            <person name="Fan G."/>
            <person name="Whaley A.M."/>
            <person name="Farmer A.D."/>
            <person name="Sheridan J."/>
            <person name="Iwata A."/>
            <person name="Tuteja R."/>
            <person name="Penmetsa R.V."/>
            <person name="Wu W."/>
            <person name="Upadhyaya H.D."/>
            <person name="Yang S.P."/>
            <person name="Shah T."/>
            <person name="Saxena K.B."/>
            <person name="Michael T."/>
            <person name="McCombie W.R."/>
            <person name="Yang B."/>
            <person name="Zhang G."/>
            <person name="Yang H."/>
            <person name="Wang J."/>
            <person name="Spillane C."/>
            <person name="Cook D.R."/>
            <person name="May G.D."/>
            <person name="Xu X."/>
            <person name="Jackson S.A."/>
        </authorList>
    </citation>
    <scope>NUCLEOTIDE SEQUENCE [LARGE SCALE GENOMIC DNA]</scope>
    <source>
        <strain evidence="2">cv. Asha</strain>
    </source>
</reference>
<name>A0A151TS07_CAJCA</name>
<dbReference type="GO" id="GO:0006260">
    <property type="term" value="P:DNA replication"/>
    <property type="evidence" value="ECO:0007669"/>
    <property type="project" value="TreeGrafter"/>
</dbReference>
<dbReference type="PANTHER" id="PTHR23274:SF48">
    <property type="entry name" value="ATP-DEPENDENT DNA HELICASE"/>
    <property type="match status" value="1"/>
</dbReference>
<evidence type="ECO:0000313" key="2">
    <source>
        <dbReference type="Proteomes" id="UP000075243"/>
    </source>
</evidence>
<dbReference type="PANTHER" id="PTHR23274">
    <property type="entry name" value="DNA HELICASE-RELATED"/>
    <property type="match status" value="1"/>
</dbReference>
<gene>
    <name evidence="1" type="ORF">KK1_009031</name>
</gene>
<accession>A0A151TS07</accession>
<proteinExistence type="predicted"/>
<dbReference type="GO" id="GO:0005657">
    <property type="term" value="C:replication fork"/>
    <property type="evidence" value="ECO:0007669"/>
    <property type="project" value="TreeGrafter"/>
</dbReference>